<dbReference type="EMBL" id="JAIXNE010000004">
    <property type="protein sequence ID" value="MCA6077078.1"/>
    <property type="molecule type" value="Genomic_DNA"/>
</dbReference>
<feature type="binding site" evidence="9 10">
    <location>
        <begin position="193"/>
        <end position="195"/>
    </location>
    <ligand>
        <name>substrate</name>
    </ligand>
</feature>
<dbReference type="InterPro" id="IPR011576">
    <property type="entry name" value="Pyridox_Oxase_N"/>
</dbReference>
<evidence type="ECO:0000256" key="6">
    <source>
        <dbReference type="ARBA" id="ARBA00022643"/>
    </source>
</evidence>
<evidence type="ECO:0000256" key="1">
    <source>
        <dbReference type="ARBA" id="ARBA00004738"/>
    </source>
</evidence>
<dbReference type="GO" id="GO:0010181">
    <property type="term" value="F:FMN binding"/>
    <property type="evidence" value="ECO:0007669"/>
    <property type="project" value="UniProtKB-UniRule"/>
</dbReference>
<evidence type="ECO:0000256" key="4">
    <source>
        <dbReference type="ARBA" id="ARBA00011738"/>
    </source>
</evidence>
<dbReference type="NCBIfam" id="NF004231">
    <property type="entry name" value="PRK05679.1"/>
    <property type="match status" value="1"/>
</dbReference>
<comment type="cofactor">
    <cofactor evidence="9 11">
        <name>FMN</name>
        <dbReference type="ChEBI" id="CHEBI:58210"/>
    </cofactor>
    <text evidence="9 11">Binds 1 FMN per subunit.</text>
</comment>
<feature type="binding site" evidence="9 10">
    <location>
        <position position="124"/>
    </location>
    <ligand>
        <name>substrate</name>
    </ligand>
</feature>
<dbReference type="EMBL" id="JAIXNE010000002">
    <property type="protein sequence ID" value="MCA6074773.1"/>
    <property type="molecule type" value="Genomic_DNA"/>
</dbReference>
<dbReference type="RefSeq" id="WP_225697886.1">
    <property type="nucleotide sequence ID" value="NZ_JAIXNE010000002.1"/>
</dbReference>
<feature type="binding site" evidence="9 11">
    <location>
        <begin position="62"/>
        <end position="67"/>
    </location>
    <ligand>
        <name>FMN</name>
        <dbReference type="ChEBI" id="CHEBI:58210"/>
    </ligand>
</feature>
<dbReference type="PANTHER" id="PTHR10851:SF0">
    <property type="entry name" value="PYRIDOXINE-5'-PHOSPHATE OXIDASE"/>
    <property type="match status" value="1"/>
</dbReference>
<dbReference type="AlphaFoldDB" id="A0A9X1HU66"/>
<keyword evidence="8 9" id="KW-0664">Pyridoxine biosynthesis</keyword>
<dbReference type="NCBIfam" id="TIGR00558">
    <property type="entry name" value="pdxH"/>
    <property type="match status" value="1"/>
</dbReference>
<gene>
    <name evidence="9 16" type="primary">pdxH</name>
    <name evidence="14" type="ORF">LDX50_07820</name>
    <name evidence="15" type="ORF">LDX50_13790</name>
    <name evidence="16" type="ORF">LDX50_19510</name>
</gene>
<comment type="pathway">
    <text evidence="1 9">Cofactor metabolism; pyridoxal 5'-phosphate salvage; pyridoxal 5'-phosphate from pyridoxamine 5'-phosphate: step 1/1.</text>
</comment>
<dbReference type="Pfam" id="PF01243">
    <property type="entry name" value="PNPOx_N"/>
    <property type="match status" value="1"/>
</dbReference>
<comment type="pathway">
    <text evidence="2 9">Cofactor metabolism; pyridoxal 5'-phosphate salvage; pyridoxal 5'-phosphate from pyridoxine 5'-phosphate: step 1/1.</text>
</comment>
<protein>
    <recommendedName>
        <fullName evidence="9">Pyridoxine/pyridoxamine 5'-phosphate oxidase</fullName>
        <ecNumber evidence="9">1.4.3.5</ecNumber>
    </recommendedName>
    <alternativeName>
        <fullName evidence="9">PNP/PMP oxidase</fullName>
        <shortName evidence="9">PNPOx</shortName>
    </alternativeName>
    <alternativeName>
        <fullName evidence="9">Pyridoxal 5'-phosphate synthase</fullName>
    </alternativeName>
</protein>
<dbReference type="EC" id="1.4.3.5" evidence="9"/>
<keyword evidence="5 9" id="KW-0285">Flavoprotein</keyword>
<comment type="caution">
    <text evidence="16">The sequence shown here is derived from an EMBL/GenBank/DDBJ whole genome shotgun (WGS) entry which is preliminary data.</text>
</comment>
<feature type="binding site" evidence="9 10">
    <location>
        <position position="128"/>
    </location>
    <ligand>
        <name>substrate</name>
    </ligand>
</feature>
<feature type="binding site" evidence="9 10">
    <location>
        <position position="67"/>
    </location>
    <ligand>
        <name>substrate</name>
    </ligand>
</feature>
<evidence type="ECO:0000256" key="11">
    <source>
        <dbReference type="PIRSR" id="PIRSR000190-2"/>
    </source>
</evidence>
<evidence type="ECO:0000256" key="3">
    <source>
        <dbReference type="ARBA" id="ARBA00007301"/>
    </source>
</evidence>
<proteinExistence type="inferred from homology"/>
<comment type="subunit">
    <text evidence="4 9">Homodimer.</text>
</comment>
<keyword evidence="17" id="KW-1185">Reference proteome</keyword>
<evidence type="ECO:0000313" key="14">
    <source>
        <dbReference type="EMBL" id="MCA6074773.1"/>
    </source>
</evidence>
<feature type="binding site" evidence="10">
    <location>
        <begin position="9"/>
        <end position="12"/>
    </location>
    <ligand>
        <name>substrate</name>
    </ligand>
</feature>
<evidence type="ECO:0000259" key="12">
    <source>
        <dbReference type="Pfam" id="PF01243"/>
    </source>
</evidence>
<dbReference type="PIRSF" id="PIRSF000190">
    <property type="entry name" value="Pyd_amn-ph_oxd"/>
    <property type="match status" value="1"/>
</dbReference>
<comment type="catalytic activity">
    <reaction evidence="9">
        <text>pyridoxamine 5'-phosphate + O2 + H2O = pyridoxal 5'-phosphate + H2O2 + NH4(+)</text>
        <dbReference type="Rhea" id="RHEA:15817"/>
        <dbReference type="ChEBI" id="CHEBI:15377"/>
        <dbReference type="ChEBI" id="CHEBI:15379"/>
        <dbReference type="ChEBI" id="CHEBI:16240"/>
        <dbReference type="ChEBI" id="CHEBI:28938"/>
        <dbReference type="ChEBI" id="CHEBI:58451"/>
        <dbReference type="ChEBI" id="CHEBI:597326"/>
        <dbReference type="EC" id="1.4.3.5"/>
    </reaction>
</comment>
<comment type="caution">
    <text evidence="9">Lacks conserved residue(s) required for the propagation of feature annotation.</text>
</comment>
<dbReference type="Gene3D" id="2.30.110.10">
    <property type="entry name" value="Electron Transport, Fmn-binding Protein, Chain A"/>
    <property type="match status" value="1"/>
</dbReference>
<comment type="function">
    <text evidence="9">Catalyzes the oxidation of either pyridoxine 5'-phosphate (PNP) or pyridoxamine 5'-phosphate (PMP) into pyridoxal 5'-phosphate (PLP).</text>
</comment>
<evidence type="ECO:0000256" key="7">
    <source>
        <dbReference type="ARBA" id="ARBA00023002"/>
    </source>
</evidence>
<evidence type="ECO:0000259" key="13">
    <source>
        <dbReference type="Pfam" id="PF10590"/>
    </source>
</evidence>
<dbReference type="GO" id="GO:0008615">
    <property type="term" value="P:pyridoxine biosynthetic process"/>
    <property type="evidence" value="ECO:0007669"/>
    <property type="project" value="UniProtKB-UniRule"/>
</dbReference>
<dbReference type="InterPro" id="IPR019740">
    <property type="entry name" value="Pyridox_Oxase_CS"/>
</dbReference>
<evidence type="ECO:0000313" key="16">
    <source>
        <dbReference type="EMBL" id="MCA6077078.1"/>
    </source>
</evidence>
<feature type="binding site" evidence="9 11">
    <location>
        <begin position="141"/>
        <end position="142"/>
    </location>
    <ligand>
        <name>FMN</name>
        <dbReference type="ChEBI" id="CHEBI:58210"/>
    </ligand>
</feature>
<feature type="binding site" evidence="9 10">
    <location>
        <position position="132"/>
    </location>
    <ligand>
        <name>substrate</name>
    </ligand>
</feature>
<feature type="binding site" evidence="9 11">
    <location>
        <position position="197"/>
    </location>
    <ligand>
        <name>FMN</name>
        <dbReference type="ChEBI" id="CHEBI:58210"/>
    </ligand>
</feature>
<reference evidence="16" key="1">
    <citation type="submission" date="2021-09" db="EMBL/GenBank/DDBJ databases">
        <title>Fulvivirga sp. isolated from coastal sediment.</title>
        <authorList>
            <person name="Yu H."/>
        </authorList>
    </citation>
    <scope>NUCLEOTIDE SEQUENCE</scope>
    <source>
        <strain evidence="16">1062</strain>
    </source>
</reference>
<feature type="domain" description="Pyridoxamine 5'-phosphate oxidase N-terminal" evidence="12">
    <location>
        <begin position="35"/>
        <end position="152"/>
    </location>
</feature>
<accession>A0A9X1HU66</accession>
<sequence>MKSSIADLRKEYSKKILDESHVDKDPIRQFSQWFEEALASEIMEPNAMTLSTVSENGFPSGRVVLLKGIENNGLVFYTNYQSSKGRDMENNAVVSLTFFWPELERQVRIQGTATKVPREVSEAYFKSRPKASQIGAWTSPQSTPIKNRSILEERQQALEKKYSDAEVLPLPNQWGGYHVAPFLMEFWQGRPSRLHDRVLYTQTKDSWKISRLAP</sequence>
<dbReference type="Proteomes" id="UP001139409">
    <property type="component" value="Unassembled WGS sequence"/>
</dbReference>
<evidence type="ECO:0000256" key="2">
    <source>
        <dbReference type="ARBA" id="ARBA00005037"/>
    </source>
</evidence>
<comment type="similarity">
    <text evidence="3 9">Belongs to the pyridoxamine 5'-phosphate oxidase family.</text>
</comment>
<dbReference type="SUPFAM" id="SSF50475">
    <property type="entry name" value="FMN-binding split barrel"/>
    <property type="match status" value="1"/>
</dbReference>
<evidence type="ECO:0000256" key="9">
    <source>
        <dbReference type="HAMAP-Rule" id="MF_01629"/>
    </source>
</evidence>
<feature type="binding site" evidence="9 11">
    <location>
        <position position="84"/>
    </location>
    <ligand>
        <name>FMN</name>
        <dbReference type="ChEBI" id="CHEBI:58210"/>
    </ligand>
</feature>
<feature type="domain" description="Pyridoxine 5'-phosphate oxidase dimerisation C-terminal" evidence="13">
    <location>
        <begin position="174"/>
        <end position="214"/>
    </location>
</feature>
<comment type="catalytic activity">
    <reaction evidence="9">
        <text>pyridoxine 5'-phosphate + O2 = pyridoxal 5'-phosphate + H2O2</text>
        <dbReference type="Rhea" id="RHEA:15149"/>
        <dbReference type="ChEBI" id="CHEBI:15379"/>
        <dbReference type="ChEBI" id="CHEBI:16240"/>
        <dbReference type="ChEBI" id="CHEBI:58589"/>
        <dbReference type="ChEBI" id="CHEBI:597326"/>
        <dbReference type="EC" id="1.4.3.5"/>
    </reaction>
</comment>
<dbReference type="InterPro" id="IPR000659">
    <property type="entry name" value="Pyridox_Oxase"/>
</dbReference>
<keyword evidence="6 9" id="KW-0288">FMN</keyword>
<evidence type="ECO:0000256" key="5">
    <source>
        <dbReference type="ARBA" id="ARBA00022630"/>
    </source>
</evidence>
<dbReference type="PANTHER" id="PTHR10851">
    <property type="entry name" value="PYRIDOXINE-5-PHOSPHATE OXIDASE"/>
    <property type="match status" value="1"/>
</dbReference>
<feature type="binding site" evidence="9 11">
    <location>
        <position position="187"/>
    </location>
    <ligand>
        <name>FMN</name>
        <dbReference type="ChEBI" id="CHEBI:58210"/>
    </ligand>
</feature>
<dbReference type="GO" id="GO:0004733">
    <property type="term" value="F:pyridoxamine phosphate oxidase activity"/>
    <property type="evidence" value="ECO:0007669"/>
    <property type="project" value="UniProtKB-UniRule"/>
</dbReference>
<dbReference type="HAMAP" id="MF_01629">
    <property type="entry name" value="PdxH"/>
    <property type="match status" value="1"/>
</dbReference>
<evidence type="ECO:0000313" key="15">
    <source>
        <dbReference type="EMBL" id="MCA6075950.1"/>
    </source>
</evidence>
<dbReference type="InterPro" id="IPR019576">
    <property type="entry name" value="Pyridoxamine_oxidase_dimer_C"/>
</dbReference>
<dbReference type="PROSITE" id="PS01064">
    <property type="entry name" value="PYRIDOX_OXIDASE"/>
    <property type="match status" value="1"/>
</dbReference>
<dbReference type="InterPro" id="IPR012349">
    <property type="entry name" value="Split_barrel_FMN-bd"/>
</dbReference>
<feature type="binding site" evidence="9 11">
    <location>
        <begin position="77"/>
        <end position="78"/>
    </location>
    <ligand>
        <name>FMN</name>
        <dbReference type="ChEBI" id="CHEBI:58210"/>
    </ligand>
</feature>
<dbReference type="FunFam" id="2.30.110.10:FF:000005">
    <property type="entry name" value="NAD(P)H-hydrate epimerase"/>
    <property type="match status" value="1"/>
</dbReference>
<keyword evidence="7 9" id="KW-0560">Oxidoreductase</keyword>
<dbReference type="Pfam" id="PF10590">
    <property type="entry name" value="PNP_phzG_C"/>
    <property type="match status" value="1"/>
</dbReference>
<name>A0A9X1HU66_9BACT</name>
<feature type="binding site" evidence="9 11">
    <location>
        <position position="106"/>
    </location>
    <ligand>
        <name>FMN</name>
        <dbReference type="ChEBI" id="CHEBI:58210"/>
    </ligand>
</feature>
<organism evidence="16 17">
    <name type="scientific">Fulvivirga sedimenti</name>
    <dbReference type="NCBI Taxonomy" id="2879465"/>
    <lineage>
        <taxon>Bacteria</taxon>
        <taxon>Pseudomonadati</taxon>
        <taxon>Bacteroidota</taxon>
        <taxon>Cytophagia</taxon>
        <taxon>Cytophagales</taxon>
        <taxon>Fulvivirgaceae</taxon>
        <taxon>Fulvivirga</taxon>
    </lineage>
</organism>
<evidence type="ECO:0000313" key="17">
    <source>
        <dbReference type="Proteomes" id="UP001139409"/>
    </source>
</evidence>
<evidence type="ECO:0000256" key="8">
    <source>
        <dbReference type="ARBA" id="ARBA00023096"/>
    </source>
</evidence>
<evidence type="ECO:0000256" key="10">
    <source>
        <dbReference type="PIRSR" id="PIRSR000190-1"/>
    </source>
</evidence>
<dbReference type="EMBL" id="JAIXNE010000003">
    <property type="protein sequence ID" value="MCA6075950.1"/>
    <property type="molecule type" value="Genomic_DNA"/>
</dbReference>